<protein>
    <submittedName>
        <fullName evidence="1">Uncharacterized protein</fullName>
    </submittedName>
</protein>
<evidence type="ECO:0000313" key="1">
    <source>
        <dbReference type="EMBL" id="TCU19302.1"/>
    </source>
</evidence>
<reference evidence="1 2" key="1">
    <citation type="submission" date="2019-03" db="EMBL/GenBank/DDBJ databases">
        <title>Genomic Encyclopedia of Type Strains, Phase IV (KMG-V): Genome sequencing to study the core and pangenomes of soil and plant-associated prokaryotes.</title>
        <authorList>
            <person name="Whitman W."/>
        </authorList>
    </citation>
    <scope>NUCLEOTIDE SEQUENCE [LARGE SCALE GENOMIC DNA]</scope>
    <source>
        <strain evidence="1 2">Hc14</strain>
    </source>
</reference>
<proteinExistence type="predicted"/>
<dbReference type="AlphaFoldDB" id="A0A4R3QHR6"/>
<gene>
    <name evidence="1" type="ORF">EV132_102533</name>
</gene>
<name>A0A4R3QHR6_RHISU</name>
<dbReference type="EMBL" id="SMBH01000002">
    <property type="protein sequence ID" value="TCU19302.1"/>
    <property type="molecule type" value="Genomic_DNA"/>
</dbReference>
<evidence type="ECO:0000313" key="2">
    <source>
        <dbReference type="Proteomes" id="UP000294576"/>
    </source>
</evidence>
<dbReference type="Proteomes" id="UP000294576">
    <property type="component" value="Unassembled WGS sequence"/>
</dbReference>
<accession>A0A4R3QHR6</accession>
<organism evidence="1 2">
    <name type="scientific">Rhizobium sullae</name>
    <name type="common">Rhizobium hedysari</name>
    <dbReference type="NCBI Taxonomy" id="50338"/>
    <lineage>
        <taxon>Bacteria</taxon>
        <taxon>Pseudomonadati</taxon>
        <taxon>Pseudomonadota</taxon>
        <taxon>Alphaproteobacteria</taxon>
        <taxon>Hyphomicrobiales</taxon>
        <taxon>Rhizobiaceae</taxon>
        <taxon>Rhizobium/Agrobacterium group</taxon>
        <taxon>Rhizobium</taxon>
    </lineage>
</organism>
<sequence length="62" mass="7286">MPIKKDDTGNHWVEMELIVPGTPEGGHRDRPRRAKKIEVRWRTWSEETFRRAGGRKCVRSGQ</sequence>
<comment type="caution">
    <text evidence="1">The sequence shown here is derived from an EMBL/GenBank/DDBJ whole genome shotgun (WGS) entry which is preliminary data.</text>
</comment>